<reference evidence="1 2" key="1">
    <citation type="journal article" date="2015" name="Mol. Plant Microbe Interact.">
        <title>Genome, transcriptome, and functional analyses of Penicillium expansum provide new insights into secondary metabolism and pathogenicity.</title>
        <authorList>
            <person name="Ballester A.R."/>
            <person name="Marcet-Houben M."/>
            <person name="Levin E."/>
            <person name="Sela N."/>
            <person name="Selma-Lazaro C."/>
            <person name="Carmona L."/>
            <person name="Wisniewski M."/>
            <person name="Droby S."/>
            <person name="Gonzalez-Candelas L."/>
            <person name="Gabaldon T."/>
        </authorList>
    </citation>
    <scope>NUCLEOTIDE SEQUENCE [LARGE SCALE GENOMIC DNA]</scope>
    <source>
        <strain evidence="1 2">PHI-1</strain>
    </source>
</reference>
<dbReference type="HOGENOM" id="CLU_2413985_0_0_1"/>
<evidence type="ECO:0000313" key="1">
    <source>
        <dbReference type="EMBL" id="KGO66812.1"/>
    </source>
</evidence>
<gene>
    <name evidence="1" type="ORF">PITC_046000</name>
</gene>
<comment type="caution">
    <text evidence="1">The sequence shown here is derived from an EMBL/GenBank/DDBJ whole genome shotgun (WGS) entry which is preliminary data.</text>
</comment>
<protein>
    <submittedName>
        <fullName evidence="1">Uncharacterized protein</fullName>
    </submittedName>
</protein>
<keyword evidence="2" id="KW-1185">Reference proteome</keyword>
<accession>A0A0A2KG76</accession>
<dbReference type="AlphaFoldDB" id="A0A0A2KG76"/>
<dbReference type="EMBL" id="JQGA01001347">
    <property type="protein sequence ID" value="KGO66812.1"/>
    <property type="molecule type" value="Genomic_DNA"/>
</dbReference>
<organism evidence="1 2">
    <name type="scientific">Penicillium italicum</name>
    <name type="common">Blue mold</name>
    <dbReference type="NCBI Taxonomy" id="40296"/>
    <lineage>
        <taxon>Eukaryota</taxon>
        <taxon>Fungi</taxon>
        <taxon>Dikarya</taxon>
        <taxon>Ascomycota</taxon>
        <taxon>Pezizomycotina</taxon>
        <taxon>Eurotiomycetes</taxon>
        <taxon>Eurotiomycetidae</taxon>
        <taxon>Eurotiales</taxon>
        <taxon>Aspergillaceae</taxon>
        <taxon>Penicillium</taxon>
    </lineage>
</organism>
<evidence type="ECO:0000313" key="2">
    <source>
        <dbReference type="Proteomes" id="UP000030104"/>
    </source>
</evidence>
<dbReference type="OrthoDB" id="3477330at2759"/>
<dbReference type="Proteomes" id="UP000030104">
    <property type="component" value="Unassembled WGS sequence"/>
</dbReference>
<sequence length="92" mass="10508">MSMQKDPGMAQRDLHLALPGRRSLKLFHTLYRIGENLFMLLSEVVRLANERDLSLMSDAADSRLGLKEFWIRIKGPERAINHLLSASNPSYV</sequence>
<proteinExistence type="predicted"/>
<dbReference type="PhylomeDB" id="A0A0A2KG76"/>
<name>A0A0A2KG76_PENIT</name>